<dbReference type="OrthoDB" id="9798098at2"/>
<keyword evidence="8" id="KW-0560">Oxidoreductase</keyword>
<dbReference type="InterPro" id="IPR017900">
    <property type="entry name" value="4Fe4S_Fe_S_CS"/>
</dbReference>
<dbReference type="SMART" id="SM00091">
    <property type="entry name" value="PAS"/>
    <property type="match status" value="1"/>
</dbReference>
<dbReference type="Pfam" id="PF02906">
    <property type="entry name" value="Fe_hyd_lg_C"/>
    <property type="match status" value="1"/>
</dbReference>
<evidence type="ECO:0000313" key="8">
    <source>
        <dbReference type="EMBL" id="CUM75184.1"/>
    </source>
</evidence>
<dbReference type="Proteomes" id="UP000431304">
    <property type="component" value="Unassembled WGS sequence"/>
</dbReference>
<protein>
    <submittedName>
        <fullName evidence="8">Iron hydrogenase 1</fullName>
        <ecNumber evidence="8">1.12.7.2</ecNumber>
    </submittedName>
    <submittedName>
        <fullName evidence="9">PAS domain-containing protein</fullName>
    </submittedName>
</protein>
<dbReference type="PROSITE" id="PS51379">
    <property type="entry name" value="4FE4S_FER_2"/>
    <property type="match status" value="1"/>
</dbReference>
<dbReference type="EMBL" id="CYYA01000002">
    <property type="protein sequence ID" value="CUM75184.1"/>
    <property type="molecule type" value="Genomic_DNA"/>
</dbReference>
<dbReference type="InterPro" id="IPR050340">
    <property type="entry name" value="Cytosolic_Fe-S_CAF"/>
</dbReference>
<evidence type="ECO:0000259" key="6">
    <source>
        <dbReference type="PROSITE" id="PS51379"/>
    </source>
</evidence>
<dbReference type="SUPFAM" id="SSF53920">
    <property type="entry name" value="Fe-only hydrogenase"/>
    <property type="match status" value="1"/>
</dbReference>
<dbReference type="GO" id="GO:0008901">
    <property type="term" value="F:ferredoxin hydrogenase activity"/>
    <property type="evidence" value="ECO:0007669"/>
    <property type="project" value="UniProtKB-EC"/>
</dbReference>
<dbReference type="STRING" id="39490.ERS852448_00304"/>
<dbReference type="GO" id="GO:0006355">
    <property type="term" value="P:regulation of DNA-templated transcription"/>
    <property type="evidence" value="ECO:0007669"/>
    <property type="project" value="InterPro"/>
</dbReference>
<gene>
    <name evidence="8" type="ORF">ERS852448_00304</name>
    <name evidence="9" type="ORF">GKE72_06100</name>
</gene>
<proteinExistence type="predicted"/>
<organism evidence="8 10">
    <name type="scientific">Eubacterium ramulus</name>
    <dbReference type="NCBI Taxonomy" id="39490"/>
    <lineage>
        <taxon>Bacteria</taxon>
        <taxon>Bacillati</taxon>
        <taxon>Bacillota</taxon>
        <taxon>Clostridia</taxon>
        <taxon>Eubacteriales</taxon>
        <taxon>Eubacteriaceae</taxon>
        <taxon>Eubacterium</taxon>
    </lineage>
</organism>
<dbReference type="Gene3D" id="3.30.450.20">
    <property type="entry name" value="PAS domain"/>
    <property type="match status" value="1"/>
</dbReference>
<dbReference type="Pfam" id="PF13237">
    <property type="entry name" value="Fer4_10"/>
    <property type="match status" value="1"/>
</dbReference>
<feature type="domain" description="4Fe-4S ferredoxin-type" evidence="6">
    <location>
        <begin position="31"/>
        <end position="60"/>
    </location>
</feature>
<evidence type="ECO:0000313" key="11">
    <source>
        <dbReference type="Proteomes" id="UP000431304"/>
    </source>
</evidence>
<dbReference type="Gene3D" id="3.40.950.10">
    <property type="entry name" value="Fe-only Hydrogenase (Larger Subunit), Chain L, domain 3"/>
    <property type="match status" value="1"/>
</dbReference>
<dbReference type="Proteomes" id="UP000095492">
    <property type="component" value="Unassembled WGS sequence"/>
</dbReference>
<reference evidence="9 11" key="2">
    <citation type="journal article" date="2019" name="Nat. Med.">
        <title>A library of human gut bacterial isolates paired with longitudinal multiomics data enables mechanistic microbiome research.</title>
        <authorList>
            <person name="Poyet M."/>
            <person name="Groussin M."/>
            <person name="Gibbons S.M."/>
            <person name="Avila-Pacheco J."/>
            <person name="Jiang X."/>
            <person name="Kearney S.M."/>
            <person name="Perrotta A.R."/>
            <person name="Berdy B."/>
            <person name="Zhao S."/>
            <person name="Lieberman T.D."/>
            <person name="Swanson P.K."/>
            <person name="Smith M."/>
            <person name="Roesemann S."/>
            <person name="Alexander J.E."/>
            <person name="Rich S.A."/>
            <person name="Livny J."/>
            <person name="Vlamakis H."/>
            <person name="Clish C."/>
            <person name="Bullock K."/>
            <person name="Deik A."/>
            <person name="Scott J."/>
            <person name="Pierce K.A."/>
            <person name="Xavier R.J."/>
            <person name="Alm E.J."/>
        </authorList>
    </citation>
    <scope>NUCLEOTIDE SEQUENCE [LARGE SCALE GENOMIC DNA]</scope>
    <source>
        <strain evidence="9 11">BIOML-A3</strain>
    </source>
</reference>
<accession>A0A173RB12</accession>
<dbReference type="SUPFAM" id="SSF54862">
    <property type="entry name" value="4Fe-4S ferredoxins"/>
    <property type="match status" value="1"/>
</dbReference>
<sequence length="567" mass="64361">MNVINFQDANCAHCYKCLRNCDVKAIRIKQGQAQIVTDMCIYCGHCMEICPQEAKTFDSDLAYVKSLLYKKERVVVSLDPSYRGLLDYEDSGQIVDALLKLGFSQVRETAEGAAIITREYVRLMKEGKMDNIIVTSCPAIVYLVEKHYPMLIPYLAPVVSPMIAHGRWIKDRMGQHTKVVFIGPCVAKKMEAEADSRTRGCVDAVIEFNELQKWLEEEGIDLKHCESRPFANQDPMVNQLYPITNGIIRAVDVCGAPGTYKKLTVSSIKSCREFLHSMKRGYIDHCFVELNLCAGGCVNGPGVDKRRGFRFKATMSIENNALLAAPPAYITLPKEELERTYVPRQVVDKMPTEAEIKEILKTIGKSNSTTEFNCGACGYMTCREKAIAIYQGKAEAAMCLIRSYENARSQANVVMETTPNLIFIFDKEMRIREFNRRAEDVFHTSRQDALRMYLFELIDTKDFEEVYHTHENKLRVKQKWEQYNMTVLETIVYIPSSDRVLAIIEDVSAEEKQAERMLEQKLNTVKLAQAVVEKQMTTAQEIAGLLGETTAETKAILTKLRDTLLES</sequence>
<dbReference type="Pfam" id="PF00989">
    <property type="entry name" value="PAS"/>
    <property type="match status" value="1"/>
</dbReference>
<dbReference type="RefSeq" id="WP_021739947.1">
    <property type="nucleotide sequence ID" value="NZ_CABKSU010000088.1"/>
</dbReference>
<keyword evidence="2" id="KW-0479">Metal-binding</keyword>
<name>A0A173RB12_EUBRA</name>
<dbReference type="PROSITE" id="PS51656">
    <property type="entry name" value="4FE4S"/>
    <property type="match status" value="1"/>
</dbReference>
<dbReference type="CDD" id="cd00130">
    <property type="entry name" value="PAS"/>
    <property type="match status" value="1"/>
</dbReference>
<dbReference type="InterPro" id="IPR007202">
    <property type="entry name" value="4Fe-4S_dom"/>
</dbReference>
<evidence type="ECO:0000313" key="9">
    <source>
        <dbReference type="EMBL" id="MSD15650.1"/>
    </source>
</evidence>
<dbReference type="InterPro" id="IPR013767">
    <property type="entry name" value="PAS_fold"/>
</dbReference>
<evidence type="ECO:0000259" key="5">
    <source>
        <dbReference type="PROSITE" id="PS50112"/>
    </source>
</evidence>
<dbReference type="Gene3D" id="1.10.15.40">
    <property type="entry name" value="Electron transport complex subunit B, putative Fe-S cluster"/>
    <property type="match status" value="1"/>
</dbReference>
<keyword evidence="1" id="KW-0004">4Fe-4S</keyword>
<dbReference type="SUPFAM" id="SSF55785">
    <property type="entry name" value="PYP-like sensor domain (PAS domain)"/>
    <property type="match status" value="1"/>
</dbReference>
<dbReference type="InterPro" id="IPR004108">
    <property type="entry name" value="Fe_hydrogenase_lsu_C"/>
</dbReference>
<dbReference type="Pfam" id="PF04060">
    <property type="entry name" value="FeS"/>
    <property type="match status" value="1"/>
</dbReference>
<dbReference type="AlphaFoldDB" id="A0A173RB12"/>
<evidence type="ECO:0000256" key="2">
    <source>
        <dbReference type="ARBA" id="ARBA00022723"/>
    </source>
</evidence>
<dbReference type="GO" id="GO:0046872">
    <property type="term" value="F:metal ion binding"/>
    <property type="evidence" value="ECO:0007669"/>
    <property type="project" value="UniProtKB-KW"/>
</dbReference>
<dbReference type="InterPro" id="IPR000014">
    <property type="entry name" value="PAS"/>
</dbReference>
<dbReference type="InterPro" id="IPR017896">
    <property type="entry name" value="4Fe4S_Fe-S-bd"/>
</dbReference>
<dbReference type="PROSITE" id="PS50112">
    <property type="entry name" value="PAS"/>
    <property type="match status" value="1"/>
</dbReference>
<dbReference type="InterPro" id="IPR035965">
    <property type="entry name" value="PAS-like_dom_sf"/>
</dbReference>
<dbReference type="GeneID" id="42787317"/>
<dbReference type="EMBL" id="WKRA01000007">
    <property type="protein sequence ID" value="MSD15650.1"/>
    <property type="molecule type" value="Genomic_DNA"/>
</dbReference>
<feature type="domain" description="4Fe-4S" evidence="7">
    <location>
        <begin position="355"/>
        <end position="416"/>
    </location>
</feature>
<keyword evidence="4" id="KW-0411">Iron-sulfur</keyword>
<dbReference type="InterPro" id="IPR009016">
    <property type="entry name" value="Fe_hydrogenase"/>
</dbReference>
<keyword evidence="3" id="KW-0408">Iron</keyword>
<evidence type="ECO:0000313" key="10">
    <source>
        <dbReference type="Proteomes" id="UP000095492"/>
    </source>
</evidence>
<dbReference type="GO" id="GO:0051539">
    <property type="term" value="F:4 iron, 4 sulfur cluster binding"/>
    <property type="evidence" value="ECO:0007669"/>
    <property type="project" value="UniProtKB-KW"/>
</dbReference>
<evidence type="ECO:0000256" key="3">
    <source>
        <dbReference type="ARBA" id="ARBA00023004"/>
    </source>
</evidence>
<dbReference type="Gene3D" id="3.30.70.20">
    <property type="match status" value="1"/>
</dbReference>
<dbReference type="PROSITE" id="PS00198">
    <property type="entry name" value="4FE4S_FER_1"/>
    <property type="match status" value="1"/>
</dbReference>
<reference evidence="8 10" key="1">
    <citation type="submission" date="2015-09" db="EMBL/GenBank/DDBJ databases">
        <authorList>
            <consortium name="Pathogen Informatics"/>
        </authorList>
    </citation>
    <scope>NUCLEOTIDE SEQUENCE [LARGE SCALE GENOMIC DNA]</scope>
    <source>
        <strain evidence="8 10">2789STDY5608891</strain>
    </source>
</reference>
<evidence type="ECO:0000256" key="4">
    <source>
        <dbReference type="ARBA" id="ARBA00023014"/>
    </source>
</evidence>
<evidence type="ECO:0000259" key="7">
    <source>
        <dbReference type="PROSITE" id="PS51656"/>
    </source>
</evidence>
<feature type="domain" description="PAS" evidence="5">
    <location>
        <begin position="407"/>
        <end position="477"/>
    </location>
</feature>
<evidence type="ECO:0000256" key="1">
    <source>
        <dbReference type="ARBA" id="ARBA00022485"/>
    </source>
</evidence>
<dbReference type="EC" id="1.12.7.2" evidence="8"/>
<dbReference type="PANTHER" id="PTHR11615">
    <property type="entry name" value="NITRATE, FORMATE, IRON DEHYDROGENASE"/>
    <property type="match status" value="1"/>
</dbReference>